<evidence type="ECO:0000313" key="4">
    <source>
        <dbReference type="Proteomes" id="UP000691718"/>
    </source>
</evidence>
<dbReference type="InterPro" id="IPR013766">
    <property type="entry name" value="Thioredoxin_domain"/>
</dbReference>
<comment type="caution">
    <text evidence="3">The sequence shown here is derived from an EMBL/GenBank/DDBJ whole genome shotgun (WGS) entry which is preliminary data.</text>
</comment>
<keyword evidence="1" id="KW-1133">Transmembrane helix</keyword>
<feature type="domain" description="Reverse transcriptase" evidence="2">
    <location>
        <begin position="465"/>
        <end position="733"/>
    </location>
</feature>
<dbReference type="InterPro" id="IPR005135">
    <property type="entry name" value="Endo/exonuclease/phosphatase"/>
</dbReference>
<dbReference type="CDD" id="cd02947">
    <property type="entry name" value="TRX_family"/>
    <property type="match status" value="1"/>
</dbReference>
<dbReference type="OrthoDB" id="407509at2759"/>
<evidence type="ECO:0000259" key="2">
    <source>
        <dbReference type="PROSITE" id="PS50878"/>
    </source>
</evidence>
<dbReference type="Pfam" id="PF14529">
    <property type="entry name" value="Exo_endo_phos_2"/>
    <property type="match status" value="1"/>
</dbReference>
<dbReference type="Proteomes" id="UP000691718">
    <property type="component" value="Unassembled WGS sequence"/>
</dbReference>
<dbReference type="CDD" id="cd02961">
    <property type="entry name" value="PDI_a_family"/>
    <property type="match status" value="1"/>
</dbReference>
<dbReference type="GO" id="GO:0003824">
    <property type="term" value="F:catalytic activity"/>
    <property type="evidence" value="ECO:0007669"/>
    <property type="project" value="InterPro"/>
</dbReference>
<name>A0A8S3X275_PARAO</name>
<dbReference type="InterPro" id="IPR000477">
    <property type="entry name" value="RT_dom"/>
</dbReference>
<evidence type="ECO:0000313" key="3">
    <source>
        <dbReference type="EMBL" id="CAG4992720.1"/>
    </source>
</evidence>
<dbReference type="AlphaFoldDB" id="A0A8S3X275"/>
<dbReference type="PANTHER" id="PTHR47027:SF20">
    <property type="entry name" value="REVERSE TRANSCRIPTASE-LIKE PROTEIN WITH RNA-DIRECTED DNA POLYMERASE DOMAIN"/>
    <property type="match status" value="1"/>
</dbReference>
<reference evidence="3" key="1">
    <citation type="submission" date="2021-04" db="EMBL/GenBank/DDBJ databases">
        <authorList>
            <person name="Tunstrom K."/>
        </authorList>
    </citation>
    <scope>NUCLEOTIDE SEQUENCE</scope>
</reference>
<organism evidence="3 4">
    <name type="scientific">Parnassius apollo</name>
    <name type="common">Apollo butterfly</name>
    <name type="synonym">Papilio apollo</name>
    <dbReference type="NCBI Taxonomy" id="110799"/>
    <lineage>
        <taxon>Eukaryota</taxon>
        <taxon>Metazoa</taxon>
        <taxon>Ecdysozoa</taxon>
        <taxon>Arthropoda</taxon>
        <taxon>Hexapoda</taxon>
        <taxon>Insecta</taxon>
        <taxon>Pterygota</taxon>
        <taxon>Neoptera</taxon>
        <taxon>Endopterygota</taxon>
        <taxon>Lepidoptera</taxon>
        <taxon>Glossata</taxon>
        <taxon>Ditrysia</taxon>
        <taxon>Papilionoidea</taxon>
        <taxon>Papilionidae</taxon>
        <taxon>Parnassiinae</taxon>
        <taxon>Parnassini</taxon>
        <taxon>Parnassius</taxon>
        <taxon>Parnassius</taxon>
    </lineage>
</organism>
<keyword evidence="4" id="KW-1185">Reference proteome</keyword>
<dbReference type="Pfam" id="PF00078">
    <property type="entry name" value="RVT_1"/>
    <property type="match status" value="1"/>
</dbReference>
<dbReference type="PANTHER" id="PTHR47027">
    <property type="entry name" value="REVERSE TRANSCRIPTASE DOMAIN-CONTAINING PROTEIN"/>
    <property type="match status" value="1"/>
</dbReference>
<accession>A0A8S3X275</accession>
<dbReference type="EMBL" id="CAJQZP010000885">
    <property type="protein sequence ID" value="CAG4992720.1"/>
    <property type="molecule type" value="Genomic_DNA"/>
</dbReference>
<dbReference type="PROSITE" id="PS50878">
    <property type="entry name" value="RT_POL"/>
    <property type="match status" value="1"/>
</dbReference>
<keyword evidence="1" id="KW-0812">Transmembrane</keyword>
<dbReference type="CDD" id="cd01650">
    <property type="entry name" value="RT_nLTR_like"/>
    <property type="match status" value="1"/>
</dbReference>
<gene>
    <name evidence="3" type="ORF">PAPOLLO_LOCUS12365</name>
</gene>
<feature type="transmembrane region" description="Helical" evidence="1">
    <location>
        <begin position="1157"/>
        <end position="1178"/>
    </location>
</feature>
<keyword evidence="1" id="KW-0472">Membrane</keyword>
<evidence type="ECO:0000256" key="1">
    <source>
        <dbReference type="SAM" id="Phobius"/>
    </source>
</evidence>
<dbReference type="CDD" id="cd09076">
    <property type="entry name" value="L1-EN"/>
    <property type="match status" value="1"/>
</dbReference>
<sequence>MRWSIIGLSEVRREEDTVILESGNLFYHREGDHLSQGGVGFIVHKSLVNNVVQIESVSTRVAYLILRITKRYSLKVIQVYAPTSAHSDEEVEEMYEDISKAIHSSKTHYTVLMGDFNAKLGTRESGELKLGKFGVGQRNRRGQQLADFMEKEGLFMMNSFFQKRPHRKWTWSSPDGSTKNEIDFIMTTRRQLFSDVSVIARVKTGSDHRMVRGTLNLNVKLERSRLMKSTLRPPRALIQNPENFQLELHNRFQCLQDCNAVDDMNDKLVETVHAVGAKFCKTRRRRTQKLSDHTLNLMAVRREMRLQSSTDLTAYRQLNRQISKCMRRDLRNFNTARIKEAIERNQGSKVFARDLSARKSQLSRLKTECGSIVSGTPEILSEIERFYGQLYTSSLEPHASVSNDPRESLIRHYSDDIPDVSLSEIRMALQHLKNGRAPGEDGITAELLKAGGTPVLEVLQKLFNSVLHGGTTPEAWSRSAVVLFFKKGDNALLKNYRPISLLSRVYVLFSRVITNRLARRLDDFQPPEQAGFRKGFSTIDHIHTLRQIVQKTEEYNLPLCLAYVDYEKAFDSVEIWAVLQSLQRCQVDCRYIEVLKCLYSRATMAIRVQNQSSKPIQLQRGVRQGDVISPKLFTAALEDVFKLLDWKGYGININGEYITHLRFADDIVLMAESLEDLSTMLNDLISASQRIGLKMNMDKTKIMFNVHVTPMPVVVGSTMLEVVDEYVYLGQIFRLGKSNFDREVNRRIQLGWAAFGKLRHIFSSGIPQSLKTKVYNQCVLPVMTYESETWSFTAGRMRTLKVAQRAMERAMLGVSLRDRLRNEDIRSKTRLTDIAQRISKLKWQWAGHIARRTDNRWGRKVLEWQPRTGRRSVGRPPTRWSDDLFILIFIICICPLKSDSVSLQNASDEDLLQLIKEKEKVIVLFSKTNCPVCDKFEQHLESLSEDFKKELSAFTVKTENSHLVRLYSPSKEPALVFFRHGVPLLYNGEPDENEIYGFFEKNQSPAVKELTDKIFEHMTQAATGATTGDWFVMFYGASCVECQRLHAVWESVGATLRGRINVARVDANLAGLNTAKRFKITKLPSFLFLRLGKVYRYDLPKTDVKSFVTFAQDWYKNSKAEVVPLQASPFDEVVDWCVQIIKYSIAYGLDMLAKYPWIWQIGLGGFSLVAITALIALVKAGKSKTAKNIKKEKKSK</sequence>
<protein>
    <submittedName>
        <fullName evidence="3">(apollo) hypothetical protein</fullName>
    </submittedName>
</protein>
<proteinExistence type="predicted"/>
<dbReference type="Pfam" id="PF00085">
    <property type="entry name" value="Thioredoxin"/>
    <property type="match status" value="1"/>
</dbReference>